<keyword evidence="5" id="KW-0482">Metalloprotease</keyword>
<comment type="caution">
    <text evidence="8">The sequence shown here is derived from an EMBL/GenBank/DDBJ whole genome shotgun (WGS) entry which is preliminary data.</text>
</comment>
<dbReference type="CDD" id="cd08071">
    <property type="entry name" value="MPN_DUF2466"/>
    <property type="match status" value="1"/>
</dbReference>
<keyword evidence="4" id="KW-0862">Zinc</keyword>
<dbReference type="EMBL" id="JAUEDK010000003">
    <property type="protein sequence ID" value="MDN0073814.1"/>
    <property type="molecule type" value="Genomic_DNA"/>
</dbReference>
<dbReference type="SUPFAM" id="SSF47781">
    <property type="entry name" value="RuvA domain 2-like"/>
    <property type="match status" value="1"/>
</dbReference>
<evidence type="ECO:0000256" key="2">
    <source>
        <dbReference type="ARBA" id="ARBA00022723"/>
    </source>
</evidence>
<dbReference type="Gene3D" id="3.40.140.10">
    <property type="entry name" value="Cytidine Deaminase, domain 2"/>
    <property type="match status" value="1"/>
</dbReference>
<sequence>MSIAEWPQDERPREKLLARGAVALSDAELLAIFLRTGLPGLSAVDMARELVADFGSLGALFSASVQDFSARRGLGPAKYAQFMAVKELARRVLAEELQAPDALSSPEAVRDYLRWTIGRREVEVFMVLFLTAQNRIIAVEEVAQGSVSETRVYPREIVRRALLHNAAAMIVAHNHPGGCPEASAADRALTATLKAALELVDIRLLDHFIVTAGHAESFAERGWL</sequence>
<dbReference type="PANTHER" id="PTHR30471">
    <property type="entry name" value="DNA REPAIR PROTEIN RADC"/>
    <property type="match status" value="1"/>
</dbReference>
<evidence type="ECO:0000256" key="4">
    <source>
        <dbReference type="ARBA" id="ARBA00022833"/>
    </source>
</evidence>
<evidence type="ECO:0000256" key="1">
    <source>
        <dbReference type="ARBA" id="ARBA00022670"/>
    </source>
</evidence>
<gene>
    <name evidence="8" type="primary">radC</name>
    <name evidence="8" type="ORF">QU481_02775</name>
</gene>
<dbReference type="InterPro" id="IPR025657">
    <property type="entry name" value="RadC_JAB"/>
</dbReference>
<name>A0ABT7XJ51_9NEIS</name>
<keyword evidence="2" id="KW-0479">Metal-binding</keyword>
<keyword evidence="9" id="KW-1185">Reference proteome</keyword>
<dbReference type="InterPro" id="IPR037518">
    <property type="entry name" value="MPN"/>
</dbReference>
<dbReference type="Pfam" id="PF20582">
    <property type="entry name" value="UPF0758_N"/>
    <property type="match status" value="1"/>
</dbReference>
<dbReference type="Gene3D" id="1.10.150.20">
    <property type="entry name" value="5' to 3' exonuclease, C-terminal subdomain"/>
    <property type="match status" value="1"/>
</dbReference>
<dbReference type="NCBIfam" id="TIGR00608">
    <property type="entry name" value="radc"/>
    <property type="match status" value="1"/>
</dbReference>
<dbReference type="InterPro" id="IPR046778">
    <property type="entry name" value="UPF0758_N"/>
</dbReference>
<comment type="similarity">
    <text evidence="6">Belongs to the UPF0758 family.</text>
</comment>
<dbReference type="Proteomes" id="UP001168540">
    <property type="component" value="Unassembled WGS sequence"/>
</dbReference>
<reference evidence="8" key="1">
    <citation type="submission" date="2023-06" db="EMBL/GenBank/DDBJ databases">
        <authorList>
            <person name="Zhang S."/>
        </authorList>
    </citation>
    <scope>NUCLEOTIDE SEQUENCE</scope>
    <source>
        <strain evidence="8">SG2303</strain>
    </source>
</reference>
<organism evidence="8 9">
    <name type="scientific">Crenobacter oryzisoli</name>
    <dbReference type="NCBI Taxonomy" id="3056844"/>
    <lineage>
        <taxon>Bacteria</taxon>
        <taxon>Pseudomonadati</taxon>
        <taxon>Pseudomonadota</taxon>
        <taxon>Betaproteobacteria</taxon>
        <taxon>Neisseriales</taxon>
        <taxon>Neisseriaceae</taxon>
        <taxon>Crenobacter</taxon>
    </lineage>
</organism>
<evidence type="ECO:0000259" key="7">
    <source>
        <dbReference type="PROSITE" id="PS50249"/>
    </source>
</evidence>
<dbReference type="PANTHER" id="PTHR30471:SF3">
    <property type="entry name" value="UPF0758 PROTEIN YEES-RELATED"/>
    <property type="match status" value="1"/>
</dbReference>
<dbReference type="PROSITE" id="PS50249">
    <property type="entry name" value="MPN"/>
    <property type="match status" value="1"/>
</dbReference>
<dbReference type="RefSeq" id="WP_289828355.1">
    <property type="nucleotide sequence ID" value="NZ_JAUEDK010000003.1"/>
</dbReference>
<evidence type="ECO:0000313" key="8">
    <source>
        <dbReference type="EMBL" id="MDN0073814.1"/>
    </source>
</evidence>
<dbReference type="Pfam" id="PF04002">
    <property type="entry name" value="RadC"/>
    <property type="match status" value="1"/>
</dbReference>
<dbReference type="InterPro" id="IPR010994">
    <property type="entry name" value="RuvA_2-like"/>
</dbReference>
<proteinExistence type="inferred from homology"/>
<dbReference type="NCBIfam" id="NF000642">
    <property type="entry name" value="PRK00024.1"/>
    <property type="match status" value="1"/>
</dbReference>
<dbReference type="InterPro" id="IPR001405">
    <property type="entry name" value="UPF0758"/>
</dbReference>
<feature type="domain" description="MPN" evidence="7">
    <location>
        <begin position="102"/>
        <end position="224"/>
    </location>
</feature>
<keyword evidence="1" id="KW-0645">Protease</keyword>
<evidence type="ECO:0000256" key="3">
    <source>
        <dbReference type="ARBA" id="ARBA00022801"/>
    </source>
</evidence>
<keyword evidence="3" id="KW-0378">Hydrolase</keyword>
<evidence type="ECO:0000256" key="6">
    <source>
        <dbReference type="RuleBase" id="RU003797"/>
    </source>
</evidence>
<evidence type="ECO:0000256" key="5">
    <source>
        <dbReference type="ARBA" id="ARBA00023049"/>
    </source>
</evidence>
<accession>A0ABT7XJ51</accession>
<evidence type="ECO:0000313" key="9">
    <source>
        <dbReference type="Proteomes" id="UP001168540"/>
    </source>
</evidence>
<protein>
    <submittedName>
        <fullName evidence="8">DNA repair protein RadC</fullName>
    </submittedName>
</protein>